<dbReference type="GO" id="GO:0030003">
    <property type="term" value="P:intracellular monoatomic cation homeostasis"/>
    <property type="evidence" value="ECO:0007669"/>
    <property type="project" value="TreeGrafter"/>
</dbReference>
<evidence type="ECO:0000256" key="3">
    <source>
        <dbReference type="ARBA" id="ARBA00022792"/>
    </source>
</evidence>
<keyword evidence="12" id="KW-1185">Reference proteome</keyword>
<evidence type="ECO:0000256" key="9">
    <source>
        <dbReference type="SAM" id="Phobius"/>
    </source>
</evidence>
<evidence type="ECO:0000313" key="11">
    <source>
        <dbReference type="EMBL" id="KAF9529300.1"/>
    </source>
</evidence>
<dbReference type="EMBL" id="MU157847">
    <property type="protein sequence ID" value="KAF9529300.1"/>
    <property type="molecule type" value="Genomic_DNA"/>
</dbReference>
<evidence type="ECO:0000313" key="12">
    <source>
        <dbReference type="Proteomes" id="UP000807306"/>
    </source>
</evidence>
<dbReference type="OrthoDB" id="73691at2759"/>
<dbReference type="GO" id="GO:0043022">
    <property type="term" value="F:ribosome binding"/>
    <property type="evidence" value="ECO:0007669"/>
    <property type="project" value="InterPro"/>
</dbReference>
<evidence type="ECO:0000256" key="7">
    <source>
        <dbReference type="PROSITE-ProRule" id="PRU01094"/>
    </source>
</evidence>
<dbReference type="Proteomes" id="UP000807306">
    <property type="component" value="Unassembled WGS sequence"/>
</dbReference>
<dbReference type="GO" id="GO:0005743">
    <property type="term" value="C:mitochondrial inner membrane"/>
    <property type="evidence" value="ECO:0007669"/>
    <property type="project" value="UniProtKB-SubCell"/>
</dbReference>
<organism evidence="11 12">
    <name type="scientific">Crepidotus variabilis</name>
    <dbReference type="NCBI Taxonomy" id="179855"/>
    <lineage>
        <taxon>Eukaryota</taxon>
        <taxon>Fungi</taxon>
        <taxon>Dikarya</taxon>
        <taxon>Basidiomycota</taxon>
        <taxon>Agaricomycotina</taxon>
        <taxon>Agaricomycetes</taxon>
        <taxon>Agaricomycetidae</taxon>
        <taxon>Agaricales</taxon>
        <taxon>Agaricineae</taxon>
        <taxon>Crepidotaceae</taxon>
        <taxon>Crepidotus</taxon>
    </lineage>
</organism>
<comment type="caution">
    <text evidence="11">The sequence shown here is derived from an EMBL/GenBank/DDBJ whole genome shotgun (WGS) entry which is preliminary data.</text>
</comment>
<feature type="domain" description="Letm1 RBD" evidence="10">
    <location>
        <begin position="164"/>
        <end position="360"/>
    </location>
</feature>
<proteinExistence type="predicted"/>
<evidence type="ECO:0000256" key="1">
    <source>
        <dbReference type="ARBA" id="ARBA00004434"/>
    </source>
</evidence>
<sequence>MLARVIAREACRSSRSFAFRCYTIPTTQGAGNTPNLLNVPPPKKQKIDLRPAPIKPIQKPSPLSASKVPLSKPAKTNASTDSSTKLAAAKEEVQQAIHDAEAHGILKPPPPDANWFKRTLHTAIELLKFYYRGVKLIFTRRKHIATVKERVAAGGSPLTRAEFRLIQTQKDDIKKVVPFLIIAMLLEEVIPLIAIYAPWMLPSTCILPSQRQKIEEKRYEKAQTLAQDSRHIYAELKRTENPAGYLPLDSLSISGAPTAISGLLGLSTLGGDFLSARRIRRHLDFISKDDQLLLESGPDTFLTVRELKEALEERGMITKGLVHKDLQARLAWWLESVKVPSETIEDSAITRRLALVISSR</sequence>
<evidence type="ECO:0000256" key="6">
    <source>
        <dbReference type="ARBA" id="ARBA00023136"/>
    </source>
</evidence>
<evidence type="ECO:0000259" key="10">
    <source>
        <dbReference type="PROSITE" id="PS51758"/>
    </source>
</evidence>
<protein>
    <recommendedName>
        <fullName evidence="10">Letm1 RBD domain-containing protein</fullName>
    </recommendedName>
</protein>
<gene>
    <name evidence="11" type="ORF">CPB83DRAFT_812685</name>
</gene>
<dbReference type="InterPro" id="IPR033122">
    <property type="entry name" value="LETM1-like_RBD"/>
</dbReference>
<evidence type="ECO:0000256" key="4">
    <source>
        <dbReference type="ARBA" id="ARBA00022989"/>
    </source>
</evidence>
<feature type="region of interest" description="Disordered" evidence="8">
    <location>
        <begin position="53"/>
        <end position="83"/>
    </location>
</feature>
<feature type="transmembrane region" description="Helical" evidence="9">
    <location>
        <begin position="176"/>
        <end position="201"/>
    </location>
</feature>
<dbReference type="Pfam" id="PF07766">
    <property type="entry name" value="LETM1_RBD"/>
    <property type="match status" value="1"/>
</dbReference>
<evidence type="ECO:0000256" key="5">
    <source>
        <dbReference type="ARBA" id="ARBA00023128"/>
    </source>
</evidence>
<comment type="subcellular location">
    <subcellularLocation>
        <location evidence="1">Mitochondrion inner membrane</location>
        <topology evidence="1">Single-pass membrane protein</topology>
    </subcellularLocation>
</comment>
<keyword evidence="4 9" id="KW-1133">Transmembrane helix</keyword>
<evidence type="ECO:0000256" key="8">
    <source>
        <dbReference type="SAM" id="MobiDB-lite"/>
    </source>
</evidence>
<dbReference type="PANTHER" id="PTHR14009:SF1">
    <property type="entry name" value="MITOCHONDRIAL PROTON_CALCIUM EXCHANGER PROTEIN"/>
    <property type="match status" value="1"/>
</dbReference>
<evidence type="ECO:0000256" key="2">
    <source>
        <dbReference type="ARBA" id="ARBA00022692"/>
    </source>
</evidence>
<dbReference type="PANTHER" id="PTHR14009">
    <property type="entry name" value="LEUCINE ZIPPER-EF-HAND CONTAINING TRANSMEMBRANE PROTEIN"/>
    <property type="match status" value="1"/>
</dbReference>
<dbReference type="PROSITE" id="PS51758">
    <property type="entry name" value="LETM1_RBD"/>
    <property type="match status" value="1"/>
</dbReference>
<dbReference type="InterPro" id="IPR044202">
    <property type="entry name" value="LETM1/MDM38-like"/>
</dbReference>
<feature type="compositionally biased region" description="Polar residues" evidence="8">
    <location>
        <begin position="74"/>
        <end position="83"/>
    </location>
</feature>
<keyword evidence="3" id="KW-0999">Mitochondrion inner membrane</keyword>
<reference evidence="11" key="1">
    <citation type="submission" date="2020-11" db="EMBL/GenBank/DDBJ databases">
        <authorList>
            <consortium name="DOE Joint Genome Institute"/>
            <person name="Ahrendt S."/>
            <person name="Riley R."/>
            <person name="Andreopoulos W."/>
            <person name="Labutti K."/>
            <person name="Pangilinan J."/>
            <person name="Ruiz-Duenas F.J."/>
            <person name="Barrasa J.M."/>
            <person name="Sanchez-Garcia M."/>
            <person name="Camarero S."/>
            <person name="Miyauchi S."/>
            <person name="Serrano A."/>
            <person name="Linde D."/>
            <person name="Babiker R."/>
            <person name="Drula E."/>
            <person name="Ayuso-Fernandez I."/>
            <person name="Pacheco R."/>
            <person name="Padilla G."/>
            <person name="Ferreira P."/>
            <person name="Barriuso J."/>
            <person name="Kellner H."/>
            <person name="Castanera R."/>
            <person name="Alfaro M."/>
            <person name="Ramirez L."/>
            <person name="Pisabarro A.G."/>
            <person name="Kuo A."/>
            <person name="Tritt A."/>
            <person name="Lipzen A."/>
            <person name="He G."/>
            <person name="Yan M."/>
            <person name="Ng V."/>
            <person name="Cullen D."/>
            <person name="Martin F."/>
            <person name="Rosso M.-N."/>
            <person name="Henrissat B."/>
            <person name="Hibbett D."/>
            <person name="Martinez A.T."/>
            <person name="Grigoriev I.V."/>
        </authorList>
    </citation>
    <scope>NUCLEOTIDE SEQUENCE</scope>
    <source>
        <strain evidence="11">CBS 506.95</strain>
    </source>
</reference>
<name>A0A9P6EI23_9AGAR</name>
<keyword evidence="6 9" id="KW-0472">Membrane</keyword>
<accession>A0A9P6EI23</accession>
<dbReference type="AlphaFoldDB" id="A0A9P6EI23"/>
<keyword evidence="2 9" id="KW-0812">Transmembrane</keyword>
<keyword evidence="5 7" id="KW-0496">Mitochondrion</keyword>